<dbReference type="Gene3D" id="2.60.120.260">
    <property type="entry name" value="Galactose-binding domain-like"/>
    <property type="match status" value="2"/>
</dbReference>
<evidence type="ECO:0000313" key="8">
    <source>
        <dbReference type="Proteomes" id="UP000309667"/>
    </source>
</evidence>
<dbReference type="InterPro" id="IPR018513">
    <property type="entry name" value="Cell_synthase_bac"/>
</dbReference>
<evidence type="ECO:0000256" key="3">
    <source>
        <dbReference type="ARBA" id="ARBA00022692"/>
    </source>
</evidence>
<gene>
    <name evidence="7" type="ORF">E9677_24110</name>
</gene>
<evidence type="ECO:0000256" key="4">
    <source>
        <dbReference type="ARBA" id="ARBA00022989"/>
    </source>
</evidence>
<keyword evidence="8" id="KW-1185">Reference proteome</keyword>
<reference evidence="7 8" key="1">
    <citation type="submission" date="2019-04" db="EMBL/GenBank/DDBJ databases">
        <title>Genome sequence of strain 7209-2.</title>
        <authorList>
            <person name="Gao J."/>
            <person name="Sun J."/>
        </authorList>
    </citation>
    <scope>NUCLEOTIDE SEQUENCE [LARGE SCALE GENOMIC DNA]</scope>
    <source>
        <strain evidence="7 8">7209-2</strain>
    </source>
</reference>
<accession>A0ABY2QQ78</accession>
<comment type="similarity">
    <text evidence="6">Belongs to the AcsB/BcsB family.</text>
</comment>
<feature type="transmembrane region" description="Helical" evidence="6">
    <location>
        <begin position="771"/>
        <end position="793"/>
    </location>
</feature>
<keyword evidence="5 6" id="KW-0472">Membrane</keyword>
<evidence type="ECO:0000256" key="6">
    <source>
        <dbReference type="RuleBase" id="RU365021"/>
    </source>
</evidence>
<organism evidence="7 8">
    <name type="scientific">Rhizobium rhizophilum</name>
    <dbReference type="NCBI Taxonomy" id="1850373"/>
    <lineage>
        <taxon>Bacteria</taxon>
        <taxon>Pseudomonadati</taxon>
        <taxon>Pseudomonadota</taxon>
        <taxon>Alphaproteobacteria</taxon>
        <taxon>Hyphomicrobiales</taxon>
        <taxon>Rhizobiaceae</taxon>
        <taxon>Rhizobium/Agrobacterium group</taxon>
        <taxon>Rhizobium</taxon>
    </lineage>
</organism>
<evidence type="ECO:0000313" key="7">
    <source>
        <dbReference type="EMBL" id="THV10267.1"/>
    </source>
</evidence>
<evidence type="ECO:0000256" key="5">
    <source>
        <dbReference type="ARBA" id="ARBA00023136"/>
    </source>
</evidence>
<name>A0ABY2QQ78_9HYPH</name>
<dbReference type="PANTHER" id="PTHR39083">
    <property type="entry name" value="CYCLIC DI-GMP-BINDING PROTEIN"/>
    <property type="match status" value="1"/>
</dbReference>
<keyword evidence="6" id="KW-0997">Cell inner membrane</keyword>
<protein>
    <recommendedName>
        <fullName evidence="6">Cyclic di-GMP-binding protein</fullName>
    </recommendedName>
    <alternativeName>
        <fullName evidence="6">Cellulose synthase regulatory subunit</fullName>
    </alternativeName>
</protein>
<keyword evidence="2 6" id="KW-1003">Cell membrane</keyword>
<comment type="pathway">
    <text evidence="6">Glycan metabolism; bacterial cellulose biosynthesis.</text>
</comment>
<keyword evidence="6" id="KW-0973">c-di-GMP</keyword>
<evidence type="ECO:0000256" key="1">
    <source>
        <dbReference type="ARBA" id="ARBA00004162"/>
    </source>
</evidence>
<keyword evidence="3 6" id="KW-0812">Transmembrane</keyword>
<keyword evidence="4 6" id="KW-1133">Transmembrane helix</keyword>
<evidence type="ECO:0000256" key="2">
    <source>
        <dbReference type="ARBA" id="ARBA00022475"/>
    </source>
</evidence>
<comment type="caution">
    <text evidence="7">The sequence shown here is derived from an EMBL/GenBank/DDBJ whole genome shotgun (WGS) entry which is preliminary data.</text>
</comment>
<proteinExistence type="inferred from homology"/>
<dbReference type="Proteomes" id="UP000309667">
    <property type="component" value="Unassembled WGS sequence"/>
</dbReference>
<comment type="function">
    <text evidence="6">Binds the cellulose synthase activator, bis-(3'-5') cyclic diguanylic acid (c-di-GMP).</text>
</comment>
<sequence length="802" mass="86219">MRSVWCRKPRKSPIRMHRWSSMLPPCAWTPPPPCRLRREERHMRKRNLTVLFSTATILLLAAPNLSTVANDLTPATTSTSATTPMSRGQSQLVSFRQSGSEMRLEGEDAVRELTFYLSPDQAATGGALRLSYTNAVSVLPDDGTVDVELNGKPLSSFPIRSPHGPTTHDLPVAANDLVAGWNSVRIRARQHHRIDCSIDATYELWSQFDPLVSGFVALVAAKDGDLASLLSVGRNGDAATEIRLIAKPETARLALRDSLALMQTLALILGRNDIVVTVGELEGTGPGIDLHVGDLDNAELPQASQDALAGAPRGLSVRRNDAGRYAVTMRASGQAETQALLLAAVNGPLQPLIRANKLAASRSIVDGSEPGTHELSGVGYKTSPFSGRLFQTSFDVVMPADFYPGDYATVDLHLNAATAPGLAAGTQILVRVNERAAASQMLHDPEGVRLEDKPLELPLRAFHPGVNHVRILAELPTASDLACDPAARDESRSRFLMLQETTVTIPPLARAGRLPDLAAFAGKSFPFAGSGAFDIYVDAPTPARLGSALTVLARMAISAGHPLPVELKIGRPDPAKTTGNILVVNADGGAAQSAALTVPKGHRLHMPATDELVTASIGDTGPSSDSEALLNAFQVETKLDEEKLSAKRRITAWLSAAATTVNRWLTYREIGDDVHIEMQDRLISVRQSQVPEGDAVWTVVSAADETSLSLGVAALTRPGTWTALEGEESVIRRSDLELVNRKPQAYSFFPITDTSPANLRRLAAAWLSDNFLVYVALVVLLMGGFGWWVGYMVPRKGVRTVE</sequence>
<comment type="subunit">
    <text evidence="6">Tightly associated with the cellulose synthase catalytic subunit.</text>
</comment>
<dbReference type="Pfam" id="PF03170">
    <property type="entry name" value="BcsB"/>
    <property type="match status" value="2"/>
</dbReference>
<keyword evidence="6" id="KW-0135">Cellulose biosynthesis</keyword>
<dbReference type="PANTHER" id="PTHR39083:SF1">
    <property type="entry name" value="CYCLIC DI-GMP-BINDING PROTEIN"/>
    <property type="match status" value="1"/>
</dbReference>
<comment type="subcellular location">
    <subcellularLocation>
        <location evidence="6">Cell inner membrane</location>
    </subcellularLocation>
    <subcellularLocation>
        <location evidence="1">Cell membrane</location>
        <topology evidence="1">Single-pass membrane protein</topology>
    </subcellularLocation>
</comment>
<dbReference type="EMBL" id="STGT01000008">
    <property type="protein sequence ID" value="THV10267.1"/>
    <property type="molecule type" value="Genomic_DNA"/>
</dbReference>